<proteinExistence type="predicted"/>
<comment type="caution">
    <text evidence="1">The sequence shown here is derived from an EMBL/GenBank/DDBJ whole genome shotgun (WGS) entry which is preliminary data.</text>
</comment>
<dbReference type="AlphaFoldDB" id="A0A2N7BU41"/>
<evidence type="ECO:0000313" key="2">
    <source>
        <dbReference type="Proteomes" id="UP000235778"/>
    </source>
</evidence>
<protein>
    <submittedName>
        <fullName evidence="1">Uncharacterized protein</fullName>
    </submittedName>
</protein>
<evidence type="ECO:0000313" key="1">
    <source>
        <dbReference type="EMBL" id="PME63560.1"/>
    </source>
</evidence>
<accession>A0A2N7BU41</accession>
<dbReference type="Proteomes" id="UP000235778">
    <property type="component" value="Unassembled WGS sequence"/>
</dbReference>
<organism evidence="1 2">
    <name type="scientific">Vibrio lentus</name>
    <dbReference type="NCBI Taxonomy" id="136468"/>
    <lineage>
        <taxon>Bacteria</taxon>
        <taxon>Pseudomonadati</taxon>
        <taxon>Pseudomonadota</taxon>
        <taxon>Gammaproteobacteria</taxon>
        <taxon>Vibrionales</taxon>
        <taxon>Vibrionaceae</taxon>
        <taxon>Vibrio</taxon>
    </lineage>
</organism>
<sequence length="139" mass="15359">MSPSAVKLYGSDESKSECTRAGNDQWSCVLPNSGFHASGLRVEIETEDWRAGWGGDLTIDDLVEPVPMEACIDRAIASIELWKHQGFDSYRYTAEKLHLALDGLPTIPYQDTIDENALILDILHTCALQSDEVPALLKP</sequence>
<reference evidence="2" key="1">
    <citation type="submission" date="2016-07" db="EMBL/GenBank/DDBJ databases">
        <title>Nontailed viruses are major unrecognized killers of bacteria in the ocean.</title>
        <authorList>
            <person name="Kauffman K."/>
            <person name="Hussain F."/>
            <person name="Yang J."/>
            <person name="Arevalo P."/>
            <person name="Brown J."/>
            <person name="Cutler M."/>
            <person name="Kelly L."/>
            <person name="Polz M.F."/>
        </authorList>
    </citation>
    <scope>NUCLEOTIDE SEQUENCE [LARGE SCALE GENOMIC DNA]</scope>
    <source>
        <strain evidence="2">10N.286.55.C1</strain>
    </source>
</reference>
<name>A0A2N7BU41_9VIBR</name>
<dbReference type="EMBL" id="MCSI01000119">
    <property type="protein sequence ID" value="PME63560.1"/>
    <property type="molecule type" value="Genomic_DNA"/>
</dbReference>
<gene>
    <name evidence="1" type="ORF">BCV30_08325</name>
</gene>